<evidence type="ECO:0000313" key="3">
    <source>
        <dbReference type="Proteomes" id="UP001274896"/>
    </source>
</evidence>
<protein>
    <recommendedName>
        <fullName evidence="4">Bardet-Biedl syndrome 10 protein</fullName>
    </recommendedName>
</protein>
<dbReference type="Pfam" id="PF00118">
    <property type="entry name" value="Cpn60_TCP1"/>
    <property type="match status" value="1"/>
</dbReference>
<dbReference type="InterPro" id="IPR027413">
    <property type="entry name" value="GROEL-like_equatorial_sf"/>
</dbReference>
<name>A0AAE0RAB8_9TELE</name>
<dbReference type="InterPro" id="IPR002423">
    <property type="entry name" value="Cpn60/GroEL/TCP-1"/>
</dbReference>
<sequence>MREVSDPLQASLSVVGALECVVRRCVGPSGGTVIFTKDTGQTLITKHGHHVLTALHLEHPVARTVLECVCSHDGVTADGSKSFILLLAALLRGICDSVHNSTHTHRRHASLKLANQLHAFCWGGLDDVIAHGVGPYASCLFGSGRCEPKGGVLAALVGGFVGGRVSPGQVEVLTPLLCELCTRVGQGDMDSTAIAFIHSNFSGLHTAVSGLHSTQSRVVEGLLLPCDWSVWTEMHGPVKALVVVERLDSHCDEHVNVQFEEHWTVRSDAVIQDRLAAILRLRVGVLLSVVKQPDCVLEWAWLNGVSVLECCDPVQLELLCELNAAQTLPVQPLMRVGMLTHCCRFQLGGRRHNNVSPRPHEQSLTSTLSLRSTPSLTSTPSLSNHGDPESRRILAEAVLSVPRSLHSHRPGDFLHHFVHFQNNLLQHRPIREQGPGLLRVEAVIHTARSLTLAASPGPHRDEEEDDDDDEDGT</sequence>
<keyword evidence="3" id="KW-1185">Reference proteome</keyword>
<dbReference type="GO" id="GO:0051131">
    <property type="term" value="P:chaperone-mediated protein complex assembly"/>
    <property type="evidence" value="ECO:0007669"/>
    <property type="project" value="InterPro"/>
</dbReference>
<dbReference type="PANTHER" id="PTHR14667">
    <property type="entry name" value="BARDET-BIEDL SYNDROME 10 PROTEIN"/>
    <property type="match status" value="1"/>
</dbReference>
<accession>A0AAE0RAB8</accession>
<organism evidence="2 3">
    <name type="scientific">Hemibagrus guttatus</name>
    <dbReference type="NCBI Taxonomy" id="175788"/>
    <lineage>
        <taxon>Eukaryota</taxon>
        <taxon>Metazoa</taxon>
        <taxon>Chordata</taxon>
        <taxon>Craniata</taxon>
        <taxon>Vertebrata</taxon>
        <taxon>Euteleostomi</taxon>
        <taxon>Actinopterygii</taxon>
        <taxon>Neopterygii</taxon>
        <taxon>Teleostei</taxon>
        <taxon>Ostariophysi</taxon>
        <taxon>Siluriformes</taxon>
        <taxon>Bagridae</taxon>
        <taxon>Hemibagrus</taxon>
    </lineage>
</organism>
<feature type="compositionally biased region" description="Low complexity" evidence="1">
    <location>
        <begin position="363"/>
        <end position="383"/>
    </location>
</feature>
<evidence type="ECO:0008006" key="4">
    <source>
        <dbReference type="Google" id="ProtNLM"/>
    </source>
</evidence>
<dbReference type="GO" id="GO:0005524">
    <property type="term" value="F:ATP binding"/>
    <property type="evidence" value="ECO:0007669"/>
    <property type="project" value="InterPro"/>
</dbReference>
<dbReference type="Gene3D" id="1.10.560.10">
    <property type="entry name" value="GroEL-like equatorial domain"/>
    <property type="match status" value="1"/>
</dbReference>
<dbReference type="InterPro" id="IPR042619">
    <property type="entry name" value="BBS10"/>
</dbReference>
<feature type="compositionally biased region" description="Acidic residues" evidence="1">
    <location>
        <begin position="462"/>
        <end position="473"/>
    </location>
</feature>
<dbReference type="SUPFAM" id="SSF48592">
    <property type="entry name" value="GroEL equatorial domain-like"/>
    <property type="match status" value="1"/>
</dbReference>
<dbReference type="Proteomes" id="UP001274896">
    <property type="component" value="Unassembled WGS sequence"/>
</dbReference>
<proteinExistence type="predicted"/>
<evidence type="ECO:0000256" key="1">
    <source>
        <dbReference type="SAM" id="MobiDB-lite"/>
    </source>
</evidence>
<evidence type="ECO:0000313" key="2">
    <source>
        <dbReference type="EMBL" id="KAK3548182.1"/>
    </source>
</evidence>
<comment type="caution">
    <text evidence="2">The sequence shown here is derived from an EMBL/GenBank/DDBJ whole genome shotgun (WGS) entry which is preliminary data.</text>
</comment>
<feature type="region of interest" description="Disordered" evidence="1">
    <location>
        <begin position="450"/>
        <end position="473"/>
    </location>
</feature>
<gene>
    <name evidence="2" type="ORF">QTP70_005190</name>
</gene>
<dbReference type="EMBL" id="JAUCMX010000004">
    <property type="protein sequence ID" value="KAK3548182.1"/>
    <property type="molecule type" value="Genomic_DNA"/>
</dbReference>
<dbReference type="PANTHER" id="PTHR14667:SF2">
    <property type="entry name" value="BARDET-BIEDL SYNDROME 10 PROTEIN"/>
    <property type="match status" value="1"/>
</dbReference>
<dbReference type="AlphaFoldDB" id="A0AAE0RAB8"/>
<reference evidence="2" key="1">
    <citation type="submission" date="2023-06" db="EMBL/GenBank/DDBJ databases">
        <title>Male Hemibagrus guttatus genome.</title>
        <authorList>
            <person name="Bian C."/>
        </authorList>
    </citation>
    <scope>NUCLEOTIDE SEQUENCE</scope>
    <source>
        <strain evidence="2">Male_cb2023</strain>
        <tissue evidence="2">Muscle</tissue>
    </source>
</reference>
<feature type="region of interest" description="Disordered" evidence="1">
    <location>
        <begin position="353"/>
        <end position="389"/>
    </location>
</feature>